<organism evidence="1 2">
    <name type="scientific">Daedalea quercina L-15889</name>
    <dbReference type="NCBI Taxonomy" id="1314783"/>
    <lineage>
        <taxon>Eukaryota</taxon>
        <taxon>Fungi</taxon>
        <taxon>Dikarya</taxon>
        <taxon>Basidiomycota</taxon>
        <taxon>Agaricomycotina</taxon>
        <taxon>Agaricomycetes</taxon>
        <taxon>Polyporales</taxon>
        <taxon>Fomitopsis</taxon>
    </lineage>
</organism>
<accession>A0A165RYE4</accession>
<reference evidence="1 2" key="1">
    <citation type="journal article" date="2016" name="Mol. Biol. Evol.">
        <title>Comparative Genomics of Early-Diverging Mushroom-Forming Fungi Provides Insights into the Origins of Lignocellulose Decay Capabilities.</title>
        <authorList>
            <person name="Nagy L.G."/>
            <person name="Riley R."/>
            <person name="Tritt A."/>
            <person name="Adam C."/>
            <person name="Daum C."/>
            <person name="Floudas D."/>
            <person name="Sun H."/>
            <person name="Yadav J.S."/>
            <person name="Pangilinan J."/>
            <person name="Larsson K.H."/>
            <person name="Matsuura K."/>
            <person name="Barry K."/>
            <person name="Labutti K."/>
            <person name="Kuo R."/>
            <person name="Ohm R.A."/>
            <person name="Bhattacharya S.S."/>
            <person name="Shirouzu T."/>
            <person name="Yoshinaga Y."/>
            <person name="Martin F.M."/>
            <person name="Grigoriev I.V."/>
            <person name="Hibbett D.S."/>
        </authorList>
    </citation>
    <scope>NUCLEOTIDE SEQUENCE [LARGE SCALE GENOMIC DNA]</scope>
    <source>
        <strain evidence="1 2">L-15889</strain>
    </source>
</reference>
<gene>
    <name evidence="1" type="ORF">DAEQUDRAFT_666305</name>
</gene>
<dbReference type="InterPro" id="IPR001680">
    <property type="entry name" value="WD40_rpt"/>
</dbReference>
<sequence>MQDSVLLVGCGAWRSVFELRSEWLRGPLEDGTVRMYSPSSTKVARAIKSLGAEISSICHSKPGGRQLAQSYFASGTKIFGFPQACNKMILIAQDASVSFALGEDDEDVLNEVDLSHDGKYLAFSTDNGTVGVVELSTGYVTRMRTRHTNICGSVRFIPDRPNELVSGGYDCKLLHHDFQQRTLLSEFDLSVFVSSPHAEACLNCLSPPFVLSAAIASTGLFAATTASGLAFVGAGGEKLPLGHGKKKRRRRWEGLNESEGQLIKVAEGPVVAVAFRDPRQAVTCTLLGELKLFTVDHDDPESDPGLSCRERWTSHTQNIAKVNAMVITGDRMCVGGLTGGGKGVVEVWDVSTEVISRTTASEASGVSEGG</sequence>
<evidence type="ECO:0008006" key="3">
    <source>
        <dbReference type="Google" id="ProtNLM"/>
    </source>
</evidence>
<evidence type="ECO:0000313" key="1">
    <source>
        <dbReference type="EMBL" id="KZT71304.1"/>
    </source>
</evidence>
<proteinExistence type="predicted"/>
<protein>
    <recommendedName>
        <fullName evidence="3">WD40 repeat-like protein</fullName>
    </recommendedName>
</protein>
<dbReference type="SUPFAM" id="SSF50978">
    <property type="entry name" value="WD40 repeat-like"/>
    <property type="match status" value="1"/>
</dbReference>
<dbReference type="InterPro" id="IPR015943">
    <property type="entry name" value="WD40/YVTN_repeat-like_dom_sf"/>
</dbReference>
<dbReference type="AlphaFoldDB" id="A0A165RYE4"/>
<dbReference type="InterPro" id="IPR036322">
    <property type="entry name" value="WD40_repeat_dom_sf"/>
</dbReference>
<dbReference type="PANTHER" id="PTHR45296">
    <property type="entry name" value="TRANSDUCIN/WD40 REPEAT-LIKE SUPERFAMILY PROTEIN"/>
    <property type="match status" value="1"/>
</dbReference>
<dbReference type="Gene3D" id="2.130.10.10">
    <property type="entry name" value="YVTN repeat-like/Quinoprotein amine dehydrogenase"/>
    <property type="match status" value="1"/>
</dbReference>
<dbReference type="SMART" id="SM00320">
    <property type="entry name" value="WD40"/>
    <property type="match status" value="3"/>
</dbReference>
<name>A0A165RYE4_9APHY</name>
<keyword evidence="2" id="KW-1185">Reference proteome</keyword>
<dbReference type="OrthoDB" id="2161379at2759"/>
<dbReference type="Proteomes" id="UP000076727">
    <property type="component" value="Unassembled WGS sequence"/>
</dbReference>
<evidence type="ECO:0000313" key="2">
    <source>
        <dbReference type="Proteomes" id="UP000076727"/>
    </source>
</evidence>
<dbReference type="EMBL" id="KV429046">
    <property type="protein sequence ID" value="KZT71304.1"/>
    <property type="molecule type" value="Genomic_DNA"/>
</dbReference>
<dbReference type="PANTHER" id="PTHR45296:SF1">
    <property type="entry name" value="TRANSDUCIN_WD40 REPEAT-LIKE SUPERFAMILY PROTEIN"/>
    <property type="match status" value="1"/>
</dbReference>
<dbReference type="STRING" id="1314783.A0A165RYE4"/>